<sequence length="259" mass="27220">MTSPRWTCRTAPRAGCVRCRTSSPTSRTSTSPGSPAPTWCAISWSDASWTPTSGTTTRSPRKTAAVQPTAAAPAATAHGPRESNRPHHHGDRRQQRVRLGDRRAGGPRRRPLRPPPHAHPPAVRAVGDRGGRRRDGAAARAVDGPAGPHRCHVLPDGRAAARQGGRGARAGAARRHRAVPGGRQEAGRGGADRALHGRGAAAAHRARRPPPARLRPRGAGREGRDVRPAEGHPGRVAGRARHRGAVAGAHHPLTAARTP</sequence>
<gene>
    <name evidence="2" type="ORF">SBRY_20407</name>
</gene>
<feature type="compositionally biased region" description="Basic and acidic residues" evidence="1">
    <location>
        <begin position="92"/>
        <end position="104"/>
    </location>
</feature>
<organism evidence="2 3">
    <name type="scientific">Actinacidiphila bryophytorum</name>
    <dbReference type="NCBI Taxonomy" id="1436133"/>
    <lineage>
        <taxon>Bacteria</taxon>
        <taxon>Bacillati</taxon>
        <taxon>Actinomycetota</taxon>
        <taxon>Actinomycetes</taxon>
        <taxon>Kitasatosporales</taxon>
        <taxon>Streptomycetaceae</taxon>
        <taxon>Actinacidiphila</taxon>
    </lineage>
</organism>
<evidence type="ECO:0000256" key="1">
    <source>
        <dbReference type="SAM" id="MobiDB-lite"/>
    </source>
</evidence>
<evidence type="ECO:0000313" key="2">
    <source>
        <dbReference type="EMBL" id="CAG7627856.1"/>
    </source>
</evidence>
<feature type="region of interest" description="Disordered" evidence="1">
    <location>
        <begin position="1"/>
        <end position="259"/>
    </location>
</feature>
<feature type="compositionally biased region" description="Basic and acidic residues" evidence="1">
    <location>
        <begin position="219"/>
        <end position="233"/>
    </location>
</feature>
<protein>
    <submittedName>
        <fullName evidence="2">Uncharacterized protein</fullName>
    </submittedName>
</protein>
<feature type="compositionally biased region" description="Basic residues" evidence="1">
    <location>
        <begin position="204"/>
        <end position="218"/>
    </location>
</feature>
<dbReference type="EMBL" id="CAJVAX010000012">
    <property type="protein sequence ID" value="CAG7627856.1"/>
    <property type="molecule type" value="Genomic_DNA"/>
</dbReference>
<feature type="compositionally biased region" description="Low complexity" evidence="1">
    <location>
        <begin position="50"/>
        <end position="77"/>
    </location>
</feature>
<feature type="compositionally biased region" description="Basic and acidic residues" evidence="1">
    <location>
        <begin position="126"/>
        <end position="137"/>
    </location>
</feature>
<comment type="caution">
    <text evidence="2">The sequence shown here is derived from an EMBL/GenBank/DDBJ whole genome shotgun (WGS) entry which is preliminary data.</text>
</comment>
<dbReference type="AlphaFoldDB" id="A0A9W4E6D6"/>
<keyword evidence="3" id="KW-1185">Reference proteome</keyword>
<name>A0A9W4E6D6_9ACTN</name>
<reference evidence="2" key="1">
    <citation type="submission" date="2021-06" db="EMBL/GenBank/DDBJ databases">
        <authorList>
            <person name="Arsene-Ploetze F."/>
        </authorList>
    </citation>
    <scope>NUCLEOTIDE SEQUENCE</scope>
    <source>
        <strain evidence="2">SBRY1</strain>
    </source>
</reference>
<evidence type="ECO:0000313" key="3">
    <source>
        <dbReference type="Proteomes" id="UP001153328"/>
    </source>
</evidence>
<dbReference type="Proteomes" id="UP001153328">
    <property type="component" value="Unassembled WGS sequence"/>
</dbReference>
<feature type="compositionally biased region" description="Low complexity" evidence="1">
    <location>
        <begin position="21"/>
        <end position="38"/>
    </location>
</feature>
<accession>A0A9W4E6D6</accession>
<feature type="compositionally biased region" description="Low complexity" evidence="1">
    <location>
        <begin position="138"/>
        <end position="148"/>
    </location>
</feature>
<proteinExistence type="predicted"/>